<dbReference type="GO" id="GO:0020037">
    <property type="term" value="F:heme binding"/>
    <property type="evidence" value="ECO:0007669"/>
    <property type="project" value="InterPro"/>
</dbReference>
<feature type="transmembrane region" description="Helical" evidence="15">
    <location>
        <begin position="65"/>
        <end position="85"/>
    </location>
</feature>
<dbReference type="HOGENOM" id="CLU_315463_0_0_1"/>
<accession>J4GTB8</accession>
<keyword evidence="9 15" id="KW-1133">Transmembrane helix</keyword>
<dbReference type="InterPro" id="IPR036396">
    <property type="entry name" value="Cyt_P450_sf"/>
</dbReference>
<evidence type="ECO:0000256" key="5">
    <source>
        <dbReference type="ARBA" id="ARBA00010617"/>
    </source>
</evidence>
<dbReference type="Pfam" id="PF07690">
    <property type="entry name" value="MFS_1"/>
    <property type="match status" value="1"/>
</dbReference>
<dbReference type="STRING" id="599839.J4GTB8"/>
<keyword evidence="18" id="KW-1185">Reference proteome</keyword>
<comment type="pathway">
    <text evidence="4">Secondary metabolite biosynthesis.</text>
</comment>
<dbReference type="InterPro" id="IPR011701">
    <property type="entry name" value="MFS"/>
</dbReference>
<evidence type="ECO:0000256" key="7">
    <source>
        <dbReference type="ARBA" id="ARBA00022692"/>
    </source>
</evidence>
<evidence type="ECO:0000256" key="15">
    <source>
        <dbReference type="SAM" id="Phobius"/>
    </source>
</evidence>
<dbReference type="GO" id="GO:0016705">
    <property type="term" value="F:oxidoreductase activity, acting on paired donors, with incorporation or reduction of molecular oxygen"/>
    <property type="evidence" value="ECO:0007669"/>
    <property type="project" value="InterPro"/>
</dbReference>
<feature type="transmembrane region" description="Helical" evidence="15">
    <location>
        <begin position="358"/>
        <end position="383"/>
    </location>
</feature>
<comment type="subcellular location">
    <subcellularLocation>
        <location evidence="2">Membrane</location>
        <topology evidence="2">Multi-pass membrane protein</topology>
    </subcellularLocation>
    <subcellularLocation>
        <location evidence="3">Membrane</location>
        <topology evidence="3">Single-pass membrane protein</topology>
    </subcellularLocation>
</comment>
<dbReference type="SUPFAM" id="SSF103473">
    <property type="entry name" value="MFS general substrate transporter"/>
    <property type="match status" value="1"/>
</dbReference>
<dbReference type="CDD" id="cd11065">
    <property type="entry name" value="CYP64-like"/>
    <property type="match status" value="1"/>
</dbReference>
<dbReference type="PRINTS" id="PR00463">
    <property type="entry name" value="EP450I"/>
</dbReference>
<feature type="domain" description="Major facilitator superfamily (MFS) profile" evidence="16">
    <location>
        <begin position="31"/>
        <end position="448"/>
    </location>
</feature>
<gene>
    <name evidence="17" type="ORF">FIBRA_06716</name>
</gene>
<evidence type="ECO:0000256" key="2">
    <source>
        <dbReference type="ARBA" id="ARBA00004141"/>
    </source>
</evidence>
<dbReference type="InterPro" id="IPR001128">
    <property type="entry name" value="Cyt_P450"/>
</dbReference>
<keyword evidence="11 14" id="KW-0408">Iron</keyword>
<evidence type="ECO:0000256" key="1">
    <source>
        <dbReference type="ARBA" id="ARBA00001971"/>
    </source>
</evidence>
<dbReference type="InterPro" id="IPR050364">
    <property type="entry name" value="Cytochrome_P450_fung"/>
</dbReference>
<dbReference type="InterPro" id="IPR017972">
    <property type="entry name" value="Cyt_P450_CS"/>
</dbReference>
<sequence length="926" mass="101767">MASEESPLLQESLLEHDKVYDRFTARQKRTIVFVVSWAALIPLFVSGSFVPSIPQVAREFDSTGSVVNLAVSLSLFSSSVSSLFWATYSGFYGRRPIYLASLPCLCIGSLGVASSHSVPSLMAWRVFQAFGTSSGISVGAGVIGDIYRIEERGAAIGKFFAASLLGAALAPLAGGLATHYASWRDMQYVLFVAGLMALVHVVVFLPETSHPGARGVDKLLDDDEVARPKWVWLNPFRCLALFRGPSILVVTLIATCGLLTDYVLLIPLSYTIGVRYHISNEALIGAFFMAAGVGNILGAPLAGRISDAVVVKWRKRRAGAWVPEDRLRATLLPGGTLVPLSVLFAGLTTQFVPGRLGIVLNLLCLFMNGLGVDLTLSPINTYLVDIMQSRSAEVIAAHKGVRHLIVAVATTGILPLINTIGVARTNAIAAVIAWVGCGLLWVTVTYGPRPLPLIGNIHQFPFEYHQKVFAEWGRTYGPVIYAKILHMDVVILNSVQAAEDLMEKRGTMYSDRPHFSLITDLIGWAPNMALMPYTHQWRRHRRWYQAAIGTQQSLSGYGLFQERESLKLLLNLFETPRSFIAHLKTFPGAIMEEITYGHPAGCDGFVTLADKAMNELVELGGLAATLIDFMPILQHLPAWAPGAGFKRRAIKTRVSMLDMMHTPYEAVKKEMLTGSAKPSFLRAVLEEHSQGRDPTPEEEAEMECASSLMYSAGSETSMTVLQTFMLAMVIYPQVFQKAQAEIDRVIGHARLPEFSDRASLPYLECVLKEVYRWNPVVPLGVPHRVVEDDEYNGLHIPKGSMVVSNIWGMTRDPEMYPDPERFWPERFEGMGETESMLKDPRRVVFGFGRRICPGRLLGDASIWLAVARMVATLDVRRARDADGTEITPLPAFTSGAASHVVDFVCDVRPRSQRAVALVEAMAATVA</sequence>
<dbReference type="AlphaFoldDB" id="J4GTB8"/>
<evidence type="ECO:0000256" key="9">
    <source>
        <dbReference type="ARBA" id="ARBA00022989"/>
    </source>
</evidence>
<dbReference type="Gene3D" id="1.10.630.10">
    <property type="entry name" value="Cytochrome P450"/>
    <property type="match status" value="1"/>
</dbReference>
<keyword evidence="7 15" id="KW-0812">Transmembrane</keyword>
<evidence type="ECO:0000256" key="3">
    <source>
        <dbReference type="ARBA" id="ARBA00004167"/>
    </source>
</evidence>
<evidence type="ECO:0000259" key="16">
    <source>
        <dbReference type="PROSITE" id="PS50850"/>
    </source>
</evidence>
<dbReference type="Pfam" id="PF00067">
    <property type="entry name" value="p450"/>
    <property type="match status" value="1"/>
</dbReference>
<dbReference type="GeneID" id="24099446"/>
<dbReference type="InterPro" id="IPR020846">
    <property type="entry name" value="MFS_dom"/>
</dbReference>
<dbReference type="OrthoDB" id="3066029at2759"/>
<dbReference type="EMBL" id="HE797160">
    <property type="protein sequence ID" value="CCM04535.1"/>
    <property type="molecule type" value="Genomic_DNA"/>
</dbReference>
<keyword evidence="8 14" id="KW-0479">Metal-binding</keyword>
<dbReference type="PANTHER" id="PTHR46300">
    <property type="entry name" value="P450, PUTATIVE (EUROFUNG)-RELATED-RELATED"/>
    <property type="match status" value="1"/>
</dbReference>
<dbReference type="GO" id="GO:0004497">
    <property type="term" value="F:monooxygenase activity"/>
    <property type="evidence" value="ECO:0007669"/>
    <property type="project" value="UniProtKB-KW"/>
</dbReference>
<evidence type="ECO:0000313" key="17">
    <source>
        <dbReference type="EMBL" id="CCM04535.1"/>
    </source>
</evidence>
<feature type="transmembrane region" description="Helical" evidence="15">
    <location>
        <begin position="282"/>
        <end position="306"/>
    </location>
</feature>
<evidence type="ECO:0000256" key="8">
    <source>
        <dbReference type="ARBA" id="ARBA00022723"/>
    </source>
</evidence>
<feature type="transmembrane region" description="Helical" evidence="15">
    <location>
        <begin position="404"/>
        <end position="421"/>
    </location>
</feature>
<feature type="binding site" description="axial binding residue" evidence="14">
    <location>
        <position position="852"/>
    </location>
    <ligand>
        <name>heme</name>
        <dbReference type="ChEBI" id="CHEBI:30413"/>
    </ligand>
    <ligandPart>
        <name>Fe</name>
        <dbReference type="ChEBI" id="CHEBI:18248"/>
    </ligandPart>
</feature>
<comment type="similarity">
    <text evidence="5">Belongs to the cytochrome P450 family.</text>
</comment>
<dbReference type="PROSITE" id="PS50850">
    <property type="entry name" value="MFS"/>
    <property type="match status" value="1"/>
</dbReference>
<dbReference type="RefSeq" id="XP_012183818.1">
    <property type="nucleotide sequence ID" value="XM_012328428.1"/>
</dbReference>
<evidence type="ECO:0000313" key="18">
    <source>
        <dbReference type="Proteomes" id="UP000006352"/>
    </source>
</evidence>
<dbReference type="GO" id="GO:0005506">
    <property type="term" value="F:iron ion binding"/>
    <property type="evidence" value="ECO:0007669"/>
    <property type="project" value="InterPro"/>
</dbReference>
<keyword evidence="12" id="KW-0503">Monooxygenase</keyword>
<evidence type="ECO:0000256" key="12">
    <source>
        <dbReference type="ARBA" id="ARBA00023033"/>
    </source>
</evidence>
<dbReference type="Gene3D" id="1.20.1720.10">
    <property type="entry name" value="Multidrug resistance protein D"/>
    <property type="match status" value="1"/>
</dbReference>
<feature type="transmembrane region" description="Helical" evidence="15">
    <location>
        <begin position="247"/>
        <end position="270"/>
    </location>
</feature>
<evidence type="ECO:0000256" key="11">
    <source>
        <dbReference type="ARBA" id="ARBA00023004"/>
    </source>
</evidence>
<feature type="transmembrane region" description="Helical" evidence="15">
    <location>
        <begin position="186"/>
        <end position="205"/>
    </location>
</feature>
<feature type="transmembrane region" description="Helical" evidence="15">
    <location>
        <begin position="97"/>
        <end position="114"/>
    </location>
</feature>
<organism evidence="17 18">
    <name type="scientific">Fibroporia radiculosa</name>
    <dbReference type="NCBI Taxonomy" id="599839"/>
    <lineage>
        <taxon>Eukaryota</taxon>
        <taxon>Fungi</taxon>
        <taxon>Dikarya</taxon>
        <taxon>Basidiomycota</taxon>
        <taxon>Agaricomycotina</taxon>
        <taxon>Agaricomycetes</taxon>
        <taxon>Polyporales</taxon>
        <taxon>Fibroporiaceae</taxon>
        <taxon>Fibroporia</taxon>
    </lineage>
</organism>
<dbReference type="PANTHER" id="PTHR46300:SF7">
    <property type="entry name" value="P450, PUTATIVE (EUROFUNG)-RELATED"/>
    <property type="match status" value="1"/>
</dbReference>
<feature type="transmembrane region" description="Helical" evidence="15">
    <location>
        <begin position="159"/>
        <end position="180"/>
    </location>
</feature>
<dbReference type="InParanoid" id="J4GTB8"/>
<keyword evidence="13 15" id="KW-0472">Membrane</keyword>
<feature type="transmembrane region" description="Helical" evidence="15">
    <location>
        <begin position="427"/>
        <end position="447"/>
    </location>
</feature>
<evidence type="ECO:0000256" key="14">
    <source>
        <dbReference type="PIRSR" id="PIRSR602401-1"/>
    </source>
</evidence>
<protein>
    <recommendedName>
        <fullName evidence="16">Major facilitator superfamily (MFS) profile domain-containing protein</fullName>
    </recommendedName>
</protein>
<evidence type="ECO:0000256" key="13">
    <source>
        <dbReference type="ARBA" id="ARBA00023136"/>
    </source>
</evidence>
<dbReference type="SUPFAM" id="SSF48264">
    <property type="entry name" value="Cytochrome P450"/>
    <property type="match status" value="1"/>
</dbReference>
<keyword evidence="6 14" id="KW-0349">Heme</keyword>
<dbReference type="InterPro" id="IPR036259">
    <property type="entry name" value="MFS_trans_sf"/>
</dbReference>
<feature type="transmembrane region" description="Helical" evidence="15">
    <location>
        <begin position="126"/>
        <end position="147"/>
    </location>
</feature>
<dbReference type="PROSITE" id="PS00086">
    <property type="entry name" value="CYTOCHROME_P450"/>
    <property type="match status" value="1"/>
</dbReference>
<dbReference type="GO" id="GO:0022857">
    <property type="term" value="F:transmembrane transporter activity"/>
    <property type="evidence" value="ECO:0007669"/>
    <property type="project" value="InterPro"/>
</dbReference>
<dbReference type="GO" id="GO:0016020">
    <property type="term" value="C:membrane"/>
    <property type="evidence" value="ECO:0007669"/>
    <property type="project" value="UniProtKB-SubCell"/>
</dbReference>
<dbReference type="Proteomes" id="UP000006352">
    <property type="component" value="Unassembled WGS sequence"/>
</dbReference>
<proteinExistence type="inferred from homology"/>
<evidence type="ECO:0000256" key="10">
    <source>
        <dbReference type="ARBA" id="ARBA00023002"/>
    </source>
</evidence>
<name>J4GTB8_9APHY</name>
<reference evidence="17 18" key="1">
    <citation type="journal article" date="2012" name="Appl. Environ. Microbiol.">
        <title>Short-read sequencing for genomic analysis of the brown rot fungus Fibroporia radiculosa.</title>
        <authorList>
            <person name="Tang J.D."/>
            <person name="Perkins A.D."/>
            <person name="Sonstegard T.S."/>
            <person name="Schroeder S.G."/>
            <person name="Burgess S.C."/>
            <person name="Diehl S.V."/>
        </authorList>
    </citation>
    <scope>NUCLEOTIDE SEQUENCE [LARGE SCALE GENOMIC DNA]</scope>
    <source>
        <strain evidence="17 18">TFFH 294</strain>
    </source>
</reference>
<feature type="transmembrane region" description="Helical" evidence="15">
    <location>
        <begin position="31"/>
        <end position="53"/>
    </location>
</feature>
<dbReference type="InterPro" id="IPR002401">
    <property type="entry name" value="Cyt_P450_E_grp-I"/>
</dbReference>
<evidence type="ECO:0000256" key="4">
    <source>
        <dbReference type="ARBA" id="ARBA00005179"/>
    </source>
</evidence>
<evidence type="ECO:0000256" key="6">
    <source>
        <dbReference type="ARBA" id="ARBA00022617"/>
    </source>
</evidence>
<comment type="cofactor">
    <cofactor evidence="1 14">
        <name>heme</name>
        <dbReference type="ChEBI" id="CHEBI:30413"/>
    </cofactor>
</comment>
<keyword evidence="10" id="KW-0560">Oxidoreductase</keyword>